<name>A0AAD2G9C7_9STRA</name>
<feature type="region of interest" description="Disordered" evidence="1">
    <location>
        <begin position="87"/>
        <end position="109"/>
    </location>
</feature>
<proteinExistence type="predicted"/>
<evidence type="ECO:0000256" key="1">
    <source>
        <dbReference type="SAM" id="MobiDB-lite"/>
    </source>
</evidence>
<dbReference type="Proteomes" id="UP001295423">
    <property type="component" value="Unassembled WGS sequence"/>
</dbReference>
<keyword evidence="3" id="KW-1185">Reference proteome</keyword>
<dbReference type="AlphaFoldDB" id="A0AAD2G9C7"/>
<comment type="caution">
    <text evidence="2">The sequence shown here is derived from an EMBL/GenBank/DDBJ whole genome shotgun (WGS) entry which is preliminary data.</text>
</comment>
<evidence type="ECO:0000313" key="3">
    <source>
        <dbReference type="Proteomes" id="UP001295423"/>
    </source>
</evidence>
<accession>A0AAD2G9C7</accession>
<protein>
    <submittedName>
        <fullName evidence="2">Uncharacterized protein</fullName>
    </submittedName>
</protein>
<gene>
    <name evidence="2" type="ORF">CYCCA115_LOCUS21812</name>
</gene>
<sequence length="138" mass="15576">MSSICLTIFNQFLANKTFKLYPRIRKIFSSLLSPKAFGDICQEVHTGRLYDHHVEQLVGSTGLVEAKKRISARFSCQRFDEIFQRRLKERKNSQQQNGGGGGNNDDYREGSAMEQIVDALIEMGCTGEEKDDDDGVPP</sequence>
<dbReference type="EMBL" id="CAKOGP040002269">
    <property type="protein sequence ID" value="CAJ1966229.1"/>
    <property type="molecule type" value="Genomic_DNA"/>
</dbReference>
<reference evidence="2" key="1">
    <citation type="submission" date="2023-08" db="EMBL/GenBank/DDBJ databases">
        <authorList>
            <person name="Audoor S."/>
            <person name="Bilcke G."/>
        </authorList>
    </citation>
    <scope>NUCLEOTIDE SEQUENCE</scope>
</reference>
<organism evidence="2 3">
    <name type="scientific">Cylindrotheca closterium</name>
    <dbReference type="NCBI Taxonomy" id="2856"/>
    <lineage>
        <taxon>Eukaryota</taxon>
        <taxon>Sar</taxon>
        <taxon>Stramenopiles</taxon>
        <taxon>Ochrophyta</taxon>
        <taxon>Bacillariophyta</taxon>
        <taxon>Bacillariophyceae</taxon>
        <taxon>Bacillariophycidae</taxon>
        <taxon>Bacillariales</taxon>
        <taxon>Bacillariaceae</taxon>
        <taxon>Cylindrotheca</taxon>
    </lineage>
</organism>
<evidence type="ECO:0000313" key="2">
    <source>
        <dbReference type="EMBL" id="CAJ1966229.1"/>
    </source>
</evidence>